<evidence type="ECO:0000313" key="2">
    <source>
        <dbReference type="EMBL" id="EHN58726.1"/>
    </source>
</evidence>
<protein>
    <recommendedName>
        <fullName evidence="4">Glycosyltransferase RgtA/B/C/D-like domain-containing protein</fullName>
    </recommendedName>
</protein>
<evidence type="ECO:0008006" key="4">
    <source>
        <dbReference type="Google" id="ProtNLM"/>
    </source>
</evidence>
<name>G9WJC0_9LACO</name>
<feature type="transmembrane region" description="Helical" evidence="1">
    <location>
        <begin position="82"/>
        <end position="102"/>
    </location>
</feature>
<dbReference type="PATRIC" id="fig|1045004.4.peg.613"/>
<sequence>MRNGKLTIKSTKFKQVVSNKWLLSLLAATAFSVNFNPVDNFSAFTVIPERFAVSNLPIVMLVFAFVFVSLSQAKKENRTVGNSWKIIVSLLLSLLALLGETVSKTTTLDLLFSSKITFLISLVYWAGCAAFIYCFINFIVFLVHKMLSTQFAVKISKLPFPNAAYLFLILLILWIPLGVYLLPSTIGYDGARQINEFFNVSIPGLNFTYFPTNHHPWFATLVMGGIFKLGLFLFHSHTAAFYTHSFFLVTFSLFAYSGLISRIRRIAGSYVGWLVLLFLGLEPHFVAYAVCFDKTGWFLASSALFVTYLLDLLMLSDKKVRSSVFLTLATLLVCLFRNNGVYVTLVTLLVAFICMKESRRFLGAVLIVSLLFYEGWTRVFLTAFKVMPSSPAEMLVVPIQQTSFVVTRYPNILTKQDKKAINDVMYYRQIPRTYQPSFGDSAKNLFRYNSFLITAESIQDFKKNPNWWKNNIYKQRVHKYLLSWFVTGLKHPLLYLNATLDNQFLSIDPIPVRSFNTADPYGSASIYTGIPSDTYFVINSSYLEHVQPLVPSKQRIGLTNYLNIIMSIPLLNLFMSTALWNWLAISLLIYFIATKNKMGIIFTVPSLLTFLINLDGSVNGDHRYAIPIEIMLLVSLAVIKRNDPKQYLENE</sequence>
<feature type="transmembrane region" description="Helical" evidence="1">
    <location>
        <begin position="361"/>
        <end position="381"/>
    </location>
</feature>
<feature type="transmembrane region" description="Helical" evidence="1">
    <location>
        <begin position="328"/>
        <end position="354"/>
    </location>
</feature>
<proteinExistence type="predicted"/>
<dbReference type="HOGENOM" id="CLU_025183_0_0_9"/>
<feature type="transmembrane region" description="Helical" evidence="1">
    <location>
        <begin position="51"/>
        <end position="70"/>
    </location>
</feature>
<evidence type="ECO:0000313" key="3">
    <source>
        <dbReference type="Proteomes" id="UP000004959"/>
    </source>
</evidence>
<dbReference type="OrthoDB" id="2143989at2"/>
<feature type="transmembrane region" description="Helical" evidence="1">
    <location>
        <begin position="215"/>
        <end position="234"/>
    </location>
</feature>
<keyword evidence="1" id="KW-0472">Membrane</keyword>
<organism evidence="2 3">
    <name type="scientific">Oenococcus kitaharae DSM 17330</name>
    <dbReference type="NCBI Taxonomy" id="1045004"/>
    <lineage>
        <taxon>Bacteria</taxon>
        <taxon>Bacillati</taxon>
        <taxon>Bacillota</taxon>
        <taxon>Bacilli</taxon>
        <taxon>Lactobacillales</taxon>
        <taxon>Lactobacillaceae</taxon>
        <taxon>Oenococcus</taxon>
    </lineage>
</organism>
<keyword evidence="1" id="KW-1133">Transmembrane helix</keyword>
<feature type="transmembrane region" description="Helical" evidence="1">
    <location>
        <begin position="163"/>
        <end position="182"/>
    </location>
</feature>
<keyword evidence="1" id="KW-0812">Transmembrane</keyword>
<dbReference type="AlphaFoldDB" id="G9WJC0"/>
<dbReference type="Proteomes" id="UP000004959">
    <property type="component" value="Chromosome"/>
</dbReference>
<feature type="transmembrane region" description="Helical" evidence="1">
    <location>
        <begin position="570"/>
        <end position="593"/>
    </location>
</feature>
<dbReference type="RefSeq" id="WP_007745202.1">
    <property type="nucleotide sequence ID" value="NZ_CM001398.1"/>
</dbReference>
<feature type="transmembrane region" description="Helical" evidence="1">
    <location>
        <begin position="297"/>
        <end position="316"/>
    </location>
</feature>
<dbReference type="Pfam" id="PF19484">
    <property type="entry name" value="DUF6020"/>
    <property type="match status" value="1"/>
</dbReference>
<feature type="transmembrane region" description="Helical" evidence="1">
    <location>
        <begin position="270"/>
        <end position="290"/>
    </location>
</feature>
<evidence type="ECO:0000256" key="1">
    <source>
        <dbReference type="SAM" id="Phobius"/>
    </source>
</evidence>
<keyword evidence="3" id="KW-1185">Reference proteome</keyword>
<reference evidence="2 3" key="1">
    <citation type="journal article" date="2012" name="PLoS ONE">
        <title>Functional divergence in the genus oenococcus as predicted by genome sequencing of the newly-described species, Oenococcus kitaharae.</title>
        <authorList>
            <person name="Borneman A.R."/>
            <person name="McCarthy J.M."/>
            <person name="Chambers P.J."/>
            <person name="Bartowsky E.J."/>
        </authorList>
    </citation>
    <scope>NUCLEOTIDE SEQUENCE [LARGE SCALE GENOMIC DNA]</scope>
    <source>
        <strain evidence="3">DSM17330</strain>
    </source>
</reference>
<comment type="caution">
    <text evidence="2">The sequence shown here is derived from an EMBL/GenBank/DDBJ whole genome shotgun (WGS) entry which is preliminary data.</text>
</comment>
<dbReference type="InterPro" id="IPR046062">
    <property type="entry name" value="DUF6020"/>
</dbReference>
<dbReference type="EMBL" id="AFVZ01000001">
    <property type="protein sequence ID" value="EHN58726.1"/>
    <property type="molecule type" value="Genomic_DNA"/>
</dbReference>
<feature type="transmembrane region" description="Helical" evidence="1">
    <location>
        <begin position="122"/>
        <end position="143"/>
    </location>
</feature>
<gene>
    <name evidence="2" type="ORF">OKIT_0613</name>
</gene>
<accession>G9WJC0</accession>
<dbReference type="eggNOG" id="ENOG5030MI8">
    <property type="taxonomic scope" value="Bacteria"/>
</dbReference>
<feature type="transmembrane region" description="Helical" evidence="1">
    <location>
        <begin position="246"/>
        <end position="264"/>
    </location>
</feature>